<dbReference type="PANTHER" id="PTHR31988:SF13">
    <property type="entry name" value="CARBOHYDRATE ESTERASE PLANT-LIKE PROTEIN"/>
    <property type="match status" value="1"/>
</dbReference>
<dbReference type="AlphaFoldDB" id="A0AAV5J6Q3"/>
<protein>
    <recommendedName>
        <fullName evidence="3">Sialate O-acetylesterase domain-containing protein</fullName>
    </recommendedName>
</protein>
<name>A0AAV5J6Q3_9ROSI</name>
<sequence length="255" mass="27238">MELISYLFLSLLAHSASGASNTPDDIFILAGQSNMAGRGGVTDNKWDGVVPPECAPNPSILRLNAKLGWEEAHEPLHVDIDVGGTCGVGPGMAFANEIRARSSKIGVVGLVPCAVGGTAINTWARGTQLYNQLVNRTKESVKGGGSIRTVLWYQGESDTVRKEDAEAYKGNMEKLISDLRSDLNLPSLLFIQVALASGQGKFIEIVRNAQLQINLPNVKCVDAKGLPLEQDNVHLTTASEVQLGLKLAQAFLESS</sequence>
<dbReference type="Pfam" id="PF03629">
    <property type="entry name" value="SASA"/>
    <property type="match status" value="1"/>
</dbReference>
<evidence type="ECO:0000256" key="1">
    <source>
        <dbReference type="ARBA" id="ARBA00022801"/>
    </source>
</evidence>
<dbReference type="PANTHER" id="PTHR31988">
    <property type="entry name" value="ESTERASE, PUTATIVE (DUF303)-RELATED"/>
    <property type="match status" value="1"/>
</dbReference>
<feature type="signal peptide" evidence="2">
    <location>
        <begin position="1"/>
        <end position="18"/>
    </location>
</feature>
<dbReference type="InterPro" id="IPR036514">
    <property type="entry name" value="SGNH_hydro_sf"/>
</dbReference>
<dbReference type="GO" id="GO:0016787">
    <property type="term" value="F:hydrolase activity"/>
    <property type="evidence" value="ECO:0007669"/>
    <property type="project" value="UniProtKB-KW"/>
</dbReference>
<proteinExistence type="predicted"/>
<feature type="chain" id="PRO_5043641175" description="Sialate O-acetylesterase domain-containing protein" evidence="2">
    <location>
        <begin position="19"/>
        <end position="255"/>
    </location>
</feature>
<dbReference type="EMBL" id="BPVZ01000032">
    <property type="protein sequence ID" value="GKV10284.1"/>
    <property type="molecule type" value="Genomic_DNA"/>
</dbReference>
<keyword evidence="5" id="KW-1185">Reference proteome</keyword>
<feature type="domain" description="Sialate O-acetylesterase" evidence="3">
    <location>
        <begin position="24"/>
        <end position="252"/>
    </location>
</feature>
<evidence type="ECO:0000313" key="5">
    <source>
        <dbReference type="Proteomes" id="UP001054252"/>
    </source>
</evidence>
<dbReference type="InterPro" id="IPR005181">
    <property type="entry name" value="SASA"/>
</dbReference>
<dbReference type="Gene3D" id="3.40.50.1110">
    <property type="entry name" value="SGNH hydrolase"/>
    <property type="match status" value="1"/>
</dbReference>
<gene>
    <name evidence="4" type="ORF">SLEP1_g21675</name>
</gene>
<dbReference type="InterPro" id="IPR052940">
    <property type="entry name" value="Carb_Esterase_6"/>
</dbReference>
<organism evidence="4 5">
    <name type="scientific">Rubroshorea leprosula</name>
    <dbReference type="NCBI Taxonomy" id="152421"/>
    <lineage>
        <taxon>Eukaryota</taxon>
        <taxon>Viridiplantae</taxon>
        <taxon>Streptophyta</taxon>
        <taxon>Embryophyta</taxon>
        <taxon>Tracheophyta</taxon>
        <taxon>Spermatophyta</taxon>
        <taxon>Magnoliopsida</taxon>
        <taxon>eudicotyledons</taxon>
        <taxon>Gunneridae</taxon>
        <taxon>Pentapetalae</taxon>
        <taxon>rosids</taxon>
        <taxon>malvids</taxon>
        <taxon>Malvales</taxon>
        <taxon>Dipterocarpaceae</taxon>
        <taxon>Rubroshorea</taxon>
    </lineage>
</organism>
<comment type="caution">
    <text evidence="4">The sequence shown here is derived from an EMBL/GenBank/DDBJ whole genome shotgun (WGS) entry which is preliminary data.</text>
</comment>
<dbReference type="SUPFAM" id="SSF52266">
    <property type="entry name" value="SGNH hydrolase"/>
    <property type="match status" value="1"/>
</dbReference>
<accession>A0AAV5J6Q3</accession>
<keyword evidence="1" id="KW-0378">Hydrolase</keyword>
<dbReference type="Proteomes" id="UP001054252">
    <property type="component" value="Unassembled WGS sequence"/>
</dbReference>
<evidence type="ECO:0000256" key="2">
    <source>
        <dbReference type="SAM" id="SignalP"/>
    </source>
</evidence>
<evidence type="ECO:0000259" key="3">
    <source>
        <dbReference type="Pfam" id="PF03629"/>
    </source>
</evidence>
<keyword evidence="2" id="KW-0732">Signal</keyword>
<evidence type="ECO:0000313" key="4">
    <source>
        <dbReference type="EMBL" id="GKV10284.1"/>
    </source>
</evidence>
<reference evidence="4 5" key="1">
    <citation type="journal article" date="2021" name="Commun. Biol.">
        <title>The genome of Shorea leprosula (Dipterocarpaceae) highlights the ecological relevance of drought in aseasonal tropical rainforests.</title>
        <authorList>
            <person name="Ng K.K.S."/>
            <person name="Kobayashi M.J."/>
            <person name="Fawcett J.A."/>
            <person name="Hatakeyama M."/>
            <person name="Paape T."/>
            <person name="Ng C.H."/>
            <person name="Ang C.C."/>
            <person name="Tnah L.H."/>
            <person name="Lee C.T."/>
            <person name="Nishiyama T."/>
            <person name="Sese J."/>
            <person name="O'Brien M.J."/>
            <person name="Copetti D."/>
            <person name="Mohd Noor M.I."/>
            <person name="Ong R.C."/>
            <person name="Putra M."/>
            <person name="Sireger I.Z."/>
            <person name="Indrioko S."/>
            <person name="Kosugi Y."/>
            <person name="Izuno A."/>
            <person name="Isagi Y."/>
            <person name="Lee S.L."/>
            <person name="Shimizu K.K."/>
        </authorList>
    </citation>
    <scope>NUCLEOTIDE SEQUENCE [LARGE SCALE GENOMIC DNA]</scope>
    <source>
        <strain evidence="4">214</strain>
    </source>
</reference>